<accession>A0A2R6B331</accession>
<dbReference type="InterPro" id="IPR025110">
    <property type="entry name" value="AMP-bd_C"/>
</dbReference>
<dbReference type="GO" id="GO:0030729">
    <property type="term" value="F:acetoacetate-CoA ligase activity"/>
    <property type="evidence" value="ECO:0007669"/>
    <property type="project" value="TreeGrafter"/>
</dbReference>
<dbReference type="Pfam" id="PF13193">
    <property type="entry name" value="AMP-binding_C"/>
    <property type="match status" value="1"/>
</dbReference>
<comment type="caution">
    <text evidence="2">The sequence shown here is derived from an EMBL/GenBank/DDBJ whole genome shotgun (WGS) entry which is preliminary data.</text>
</comment>
<name>A0A2R6B331_9ARCH</name>
<organism evidence="2 3">
    <name type="scientific">Candidatus Marsarchaeota G1 archaeon OSP_B</name>
    <dbReference type="NCBI Taxonomy" id="1978153"/>
    <lineage>
        <taxon>Archaea</taxon>
        <taxon>Candidatus Marsarchaeota</taxon>
        <taxon>Candidatus Marsarchaeota group 1</taxon>
    </lineage>
</organism>
<evidence type="ECO:0000313" key="2">
    <source>
        <dbReference type="EMBL" id="PSN93077.1"/>
    </source>
</evidence>
<dbReference type="EMBL" id="NEXA01000083">
    <property type="protein sequence ID" value="PSN93077.1"/>
    <property type="molecule type" value="Genomic_DNA"/>
</dbReference>
<proteinExistence type="predicted"/>
<gene>
    <name evidence="2" type="ORF">B9P99_02715</name>
</gene>
<protein>
    <recommendedName>
        <fullName evidence="1">AMP-binding enzyme C-terminal domain-containing protein</fullName>
    </recommendedName>
</protein>
<evidence type="ECO:0000313" key="3">
    <source>
        <dbReference type="Proteomes" id="UP000240838"/>
    </source>
</evidence>
<dbReference type="PANTHER" id="PTHR42921">
    <property type="entry name" value="ACETOACETYL-COA SYNTHETASE"/>
    <property type="match status" value="1"/>
</dbReference>
<dbReference type="InterPro" id="IPR045851">
    <property type="entry name" value="AMP-bd_C_sf"/>
</dbReference>
<dbReference type="AlphaFoldDB" id="A0A2R6B331"/>
<feature type="domain" description="AMP-binding enzyme C-terminal" evidence="1">
    <location>
        <begin position="5"/>
        <end position="57"/>
    </location>
</feature>
<dbReference type="Gene3D" id="3.30.300.30">
    <property type="match status" value="1"/>
</dbReference>
<evidence type="ECO:0000259" key="1">
    <source>
        <dbReference type="Pfam" id="PF13193"/>
    </source>
</evidence>
<sequence length="101" mass="11285">MEGESKLLLFVVLKQGVFLDSTLVERIKQKVSSELSPRFVPDEVYQVEEIPKTLNGKKLEVPVKRILMGTPLEKAVNIGAVSNPSSLNFFIELAKKRVKSS</sequence>
<dbReference type="SUPFAM" id="SSF56801">
    <property type="entry name" value="Acetyl-CoA synthetase-like"/>
    <property type="match status" value="1"/>
</dbReference>
<dbReference type="PANTHER" id="PTHR42921:SF1">
    <property type="entry name" value="ACETOACETYL-COA SYNTHETASE"/>
    <property type="match status" value="1"/>
</dbReference>
<dbReference type="Proteomes" id="UP000240838">
    <property type="component" value="Unassembled WGS sequence"/>
</dbReference>
<reference evidence="2 3" key="1">
    <citation type="submission" date="2017-04" db="EMBL/GenBank/DDBJ databases">
        <title>Novel microbial lineages endemic to geothermal iron-oxide mats fill important gaps in the evolutionary history of Archaea.</title>
        <authorList>
            <person name="Jay Z.J."/>
            <person name="Beam J.P."/>
            <person name="Dlakic M."/>
            <person name="Rusch D.B."/>
            <person name="Kozubal M.A."/>
            <person name="Inskeep W.P."/>
        </authorList>
    </citation>
    <scope>NUCLEOTIDE SEQUENCE [LARGE SCALE GENOMIC DNA]</scope>
    <source>
        <strain evidence="2">OSP_B</strain>
    </source>
</reference>